<name>A0ABX3FTR0_9ACTN</name>
<proteinExistence type="predicted"/>
<evidence type="ECO:0000313" key="2">
    <source>
        <dbReference type="Proteomes" id="UP000187151"/>
    </source>
</evidence>
<evidence type="ECO:0000313" key="1">
    <source>
        <dbReference type="EMBL" id="OLZ51174.1"/>
    </source>
</evidence>
<organism evidence="1 2">
    <name type="scientific">Streptomyces amritsarensis</name>
    <dbReference type="NCBI Taxonomy" id="681158"/>
    <lineage>
        <taxon>Bacteria</taxon>
        <taxon>Bacillati</taxon>
        <taxon>Actinomycetota</taxon>
        <taxon>Actinomycetes</taxon>
        <taxon>Kitasatosporales</taxon>
        <taxon>Streptomycetaceae</taxon>
        <taxon>Streptomyces</taxon>
    </lineage>
</organism>
<reference evidence="1 2" key="1">
    <citation type="submission" date="2016-01" db="EMBL/GenBank/DDBJ databases">
        <title>Streptomyces amritsarensis strain MTCC 11845 genome sequencing and assembly.</title>
        <authorList>
            <person name="Sharma D."/>
            <person name="Nair G.R."/>
            <person name="Kaur G."/>
            <person name="Manhas R.K."/>
            <person name="Mayilraj S."/>
        </authorList>
    </citation>
    <scope>NUCLEOTIDE SEQUENCE [LARGE SCALE GENOMIC DNA]</scope>
    <source>
        <strain evidence="1 2">MTCC 11845</strain>
    </source>
</reference>
<protein>
    <submittedName>
        <fullName evidence="1">Uncharacterized protein</fullName>
    </submittedName>
</protein>
<dbReference type="EMBL" id="MQUR01000122">
    <property type="protein sequence ID" value="OLZ51174.1"/>
    <property type="molecule type" value="Genomic_DNA"/>
</dbReference>
<sequence>MVVPSRQHLGLRCAGCAESATSRHASRQGWALGQVRQRVREALATAPRPRGRGYFQVCAARAADRRLILVGLTPRQRVAARMAAGLARGGCRPER</sequence>
<gene>
    <name evidence="1" type="ORF">AVW11_32125</name>
</gene>
<comment type="caution">
    <text evidence="1">The sequence shown here is derived from an EMBL/GenBank/DDBJ whole genome shotgun (WGS) entry which is preliminary data.</text>
</comment>
<accession>A0ABX3FTR0</accession>
<dbReference type="Proteomes" id="UP000187151">
    <property type="component" value="Unassembled WGS sequence"/>
</dbReference>
<keyword evidence="2" id="KW-1185">Reference proteome</keyword>